<comment type="cofactor">
    <cofactor evidence="1">
        <name>Ca(2+)</name>
        <dbReference type="ChEBI" id="CHEBI:29108"/>
    </cofactor>
</comment>
<gene>
    <name evidence="4" type="ORF">GCM10023313_03500</name>
</gene>
<comment type="subunit">
    <text evidence="2">Monomer.</text>
</comment>
<keyword evidence="5" id="KW-1185">Reference proteome</keyword>
<dbReference type="Gene3D" id="2.70.98.10">
    <property type="match status" value="1"/>
</dbReference>
<dbReference type="CDD" id="cd09024">
    <property type="entry name" value="Aldose_epim_lacX"/>
    <property type="match status" value="1"/>
</dbReference>
<accession>A0ABP9FKD8</accession>
<keyword evidence="3" id="KW-0106">Calcium</keyword>
<evidence type="ECO:0000313" key="5">
    <source>
        <dbReference type="Proteomes" id="UP001501436"/>
    </source>
</evidence>
<evidence type="ECO:0000256" key="2">
    <source>
        <dbReference type="ARBA" id="ARBA00011245"/>
    </source>
</evidence>
<evidence type="ECO:0000256" key="3">
    <source>
        <dbReference type="ARBA" id="ARBA00022837"/>
    </source>
</evidence>
<proteinExistence type="predicted"/>
<dbReference type="InterPro" id="IPR008183">
    <property type="entry name" value="Aldose_1/G6P_1-epimerase"/>
</dbReference>
<dbReference type="EMBL" id="BAABJI010000001">
    <property type="protein sequence ID" value="GAA4904212.1"/>
    <property type="molecule type" value="Genomic_DNA"/>
</dbReference>
<dbReference type="Proteomes" id="UP001501436">
    <property type="component" value="Unassembled WGS sequence"/>
</dbReference>
<dbReference type="PANTHER" id="PTHR11122:SF13">
    <property type="entry name" value="GLUCOSE-6-PHOSPHATE 1-EPIMERASE"/>
    <property type="match status" value="1"/>
</dbReference>
<evidence type="ECO:0000256" key="1">
    <source>
        <dbReference type="ARBA" id="ARBA00001913"/>
    </source>
</evidence>
<organism evidence="4 5">
    <name type="scientific">Mucilaginibacter defluvii</name>
    <dbReference type="NCBI Taxonomy" id="1196019"/>
    <lineage>
        <taxon>Bacteria</taxon>
        <taxon>Pseudomonadati</taxon>
        <taxon>Bacteroidota</taxon>
        <taxon>Sphingobacteriia</taxon>
        <taxon>Sphingobacteriales</taxon>
        <taxon>Sphingobacteriaceae</taxon>
        <taxon>Mucilaginibacter</taxon>
    </lineage>
</organism>
<dbReference type="InterPro" id="IPR037481">
    <property type="entry name" value="LacX"/>
</dbReference>
<dbReference type="Pfam" id="PF01263">
    <property type="entry name" value="Aldose_epim"/>
    <property type="match status" value="1"/>
</dbReference>
<dbReference type="InterPro" id="IPR014718">
    <property type="entry name" value="GH-type_carb-bd"/>
</dbReference>
<dbReference type="RefSeq" id="WP_345329200.1">
    <property type="nucleotide sequence ID" value="NZ_BAABJI010000001.1"/>
</dbReference>
<reference evidence="5" key="1">
    <citation type="journal article" date="2019" name="Int. J. Syst. Evol. Microbiol.">
        <title>The Global Catalogue of Microorganisms (GCM) 10K type strain sequencing project: providing services to taxonomists for standard genome sequencing and annotation.</title>
        <authorList>
            <consortium name="The Broad Institute Genomics Platform"/>
            <consortium name="The Broad Institute Genome Sequencing Center for Infectious Disease"/>
            <person name="Wu L."/>
            <person name="Ma J."/>
        </authorList>
    </citation>
    <scope>NUCLEOTIDE SEQUENCE [LARGE SCALE GENOMIC DNA]</scope>
    <source>
        <strain evidence="5">JCM 18283</strain>
    </source>
</reference>
<name>A0ABP9FKD8_9SPHI</name>
<comment type="caution">
    <text evidence="4">The sequence shown here is derived from an EMBL/GenBank/DDBJ whole genome shotgun (WGS) entry which is preliminary data.</text>
</comment>
<evidence type="ECO:0000313" key="4">
    <source>
        <dbReference type="EMBL" id="GAA4904212.1"/>
    </source>
</evidence>
<dbReference type="InterPro" id="IPR011013">
    <property type="entry name" value="Gal_mutarotase_sf_dom"/>
</dbReference>
<sequence>MTTIENEHLRVSIRSKGAELTSVYNKANGIEQLWQADESVWPWHAPNLFPIVGMVLNNELLVDGEKYTLPRHGFARNSEFVLIDQSEVHATYSLPNSAETLKVYPYKFDFQIIYTLIENALRVTYKVINLDDRTIYFSVGGHPAFNVPFTAGENYDDYYLEFETEEELNRYVLSDGGFLTGQTEPVALDGKKLRLTKELFNRDALVFKNIKSKMLVIKSEKHDKTLTVEYPHFDHLGIWAKPGADFVCIEPWLGYTDTEGHPNDISQKEAIHSLKHGHTFEAAWYVSV</sequence>
<protein>
    <submittedName>
        <fullName evidence="4">Aldose 1-epimerase family protein</fullName>
    </submittedName>
</protein>
<dbReference type="SUPFAM" id="SSF74650">
    <property type="entry name" value="Galactose mutarotase-like"/>
    <property type="match status" value="1"/>
</dbReference>
<dbReference type="PANTHER" id="PTHR11122">
    <property type="entry name" value="APOSPORY-ASSOCIATED PROTEIN C-RELATED"/>
    <property type="match status" value="1"/>
</dbReference>